<dbReference type="SUPFAM" id="SSF57850">
    <property type="entry name" value="RING/U-box"/>
    <property type="match status" value="1"/>
</dbReference>
<feature type="repeat" description="ANK" evidence="5">
    <location>
        <begin position="173"/>
        <end position="205"/>
    </location>
</feature>
<evidence type="ECO:0000256" key="2">
    <source>
        <dbReference type="ARBA" id="ARBA00022771"/>
    </source>
</evidence>
<evidence type="ECO:0000256" key="4">
    <source>
        <dbReference type="ARBA" id="ARBA00023043"/>
    </source>
</evidence>
<dbReference type="InterPro" id="IPR013083">
    <property type="entry name" value="Znf_RING/FYVE/PHD"/>
</dbReference>
<keyword evidence="1" id="KW-0677">Repeat</keyword>
<evidence type="ECO:0000256" key="3">
    <source>
        <dbReference type="ARBA" id="ARBA00022833"/>
    </source>
</evidence>
<keyword evidence="2 6" id="KW-0863">Zinc-finger</keyword>
<feature type="domain" description="RING-type" evidence="7">
    <location>
        <begin position="490"/>
        <end position="523"/>
    </location>
</feature>
<dbReference type="GO" id="GO:0008270">
    <property type="term" value="F:zinc ion binding"/>
    <property type="evidence" value="ECO:0007669"/>
    <property type="project" value="UniProtKB-KW"/>
</dbReference>
<dbReference type="PROSITE" id="PS50089">
    <property type="entry name" value="ZF_RING_2"/>
    <property type="match status" value="2"/>
</dbReference>
<dbReference type="PANTHER" id="PTHR24166:SF48">
    <property type="entry name" value="PROTEIN VAPYRIN"/>
    <property type="match status" value="1"/>
</dbReference>
<feature type="repeat" description="ANK" evidence="5">
    <location>
        <begin position="35"/>
        <end position="67"/>
    </location>
</feature>
<keyword evidence="3" id="KW-0862">Zinc</keyword>
<feature type="repeat" description="ANK" evidence="5">
    <location>
        <begin position="68"/>
        <end position="100"/>
    </location>
</feature>
<evidence type="ECO:0000313" key="9">
    <source>
        <dbReference type="RefSeq" id="XP_036370487.1"/>
    </source>
</evidence>
<feature type="domain" description="RING-type" evidence="7">
    <location>
        <begin position="431"/>
        <end position="468"/>
    </location>
</feature>
<evidence type="ECO:0000259" key="7">
    <source>
        <dbReference type="PROSITE" id="PS50089"/>
    </source>
</evidence>
<keyword evidence="8" id="KW-1185">Reference proteome</keyword>
<proteinExistence type="predicted"/>
<dbReference type="Gene3D" id="3.30.40.10">
    <property type="entry name" value="Zinc/RING finger domain, C3HC4 (zinc finger)"/>
    <property type="match status" value="2"/>
</dbReference>
<evidence type="ECO:0000256" key="5">
    <source>
        <dbReference type="PROSITE-ProRule" id="PRU00023"/>
    </source>
</evidence>
<sequence length="535" mass="60079">MQVYKITEKIKQGDIHYIKTFLKENPDKINQTNSWGLTYLMVACQQGNTDLINLLIDAGADLDMSDKGGNTALHYAVTNHQRDAVALMISRQANVNSQNFRGNSPLHRVVKEKDWKDVLEVLLNTRGKYILQINQQNSNGDTPLHLACHWGHMDIIHKLLQQSYINVNVVDNKGDMPLHLACRGGQTDIVYLLLQSNSVANVGNINGYTPLHWACRGGYIDIVHLLLQMPDPAVNVGDIKYGYTPLHWACLGGHTDIVHLLLLLSKPDVHVVDSAGNTPLHVAVLWQRYDILTLMLSQDSVKLDLKNRNKMTPLLLAVSGGHLGMIHTLISKRASIHAVDGGGNNCMHLAVEKKVFHSEGEHLDILDEFCLKFSLSKKDRLSGTVVASYLAYQGANFYHKNSENVTPLDLIKNLHLKEQIQAFFPPPQLPCLICEDKEATVTFQPCEHTVMCEECCSKIKRKTCPQCRQPVAGKSGFDGSQADDQTTCTCTICMERRWNMVFECGHTTCKECGERLHKCHLCRKQIEKKIIIIKH</sequence>
<dbReference type="PROSITE" id="PS50088">
    <property type="entry name" value="ANK_REPEAT"/>
    <property type="match status" value="8"/>
</dbReference>
<dbReference type="PANTHER" id="PTHR24166">
    <property type="entry name" value="ROLLING PEBBLES, ISOFORM B"/>
    <property type="match status" value="1"/>
</dbReference>
<dbReference type="Pfam" id="PF13637">
    <property type="entry name" value="Ank_4"/>
    <property type="match status" value="1"/>
</dbReference>
<evidence type="ECO:0000313" key="8">
    <source>
        <dbReference type="Proteomes" id="UP000515154"/>
    </source>
</evidence>
<dbReference type="InterPro" id="IPR036770">
    <property type="entry name" value="Ankyrin_rpt-contain_sf"/>
</dbReference>
<organism evidence="8 9">
    <name type="scientific">Octopus sinensis</name>
    <name type="common">East Asian common octopus</name>
    <dbReference type="NCBI Taxonomy" id="2607531"/>
    <lineage>
        <taxon>Eukaryota</taxon>
        <taxon>Metazoa</taxon>
        <taxon>Spiralia</taxon>
        <taxon>Lophotrochozoa</taxon>
        <taxon>Mollusca</taxon>
        <taxon>Cephalopoda</taxon>
        <taxon>Coleoidea</taxon>
        <taxon>Octopodiformes</taxon>
        <taxon>Octopoda</taxon>
        <taxon>Incirrata</taxon>
        <taxon>Octopodidae</taxon>
        <taxon>Octopus</taxon>
    </lineage>
</organism>
<evidence type="ECO:0000256" key="1">
    <source>
        <dbReference type="ARBA" id="ARBA00022737"/>
    </source>
</evidence>
<dbReference type="InterPro" id="IPR001841">
    <property type="entry name" value="Znf_RING"/>
</dbReference>
<dbReference type="PROSITE" id="PS50297">
    <property type="entry name" value="ANK_REP_REGION"/>
    <property type="match status" value="7"/>
</dbReference>
<dbReference type="SUPFAM" id="SSF48403">
    <property type="entry name" value="Ankyrin repeat"/>
    <property type="match status" value="1"/>
</dbReference>
<reference evidence="9" key="1">
    <citation type="submission" date="2025-08" db="UniProtKB">
        <authorList>
            <consortium name="RefSeq"/>
        </authorList>
    </citation>
    <scope>IDENTIFICATION</scope>
</reference>
<name>A0A7E6FUF8_9MOLL</name>
<feature type="repeat" description="ANK" evidence="5">
    <location>
        <begin position="309"/>
        <end position="341"/>
    </location>
</feature>
<feature type="repeat" description="ANK" evidence="5">
    <location>
        <begin position="139"/>
        <end position="172"/>
    </location>
</feature>
<dbReference type="Pfam" id="PF00023">
    <property type="entry name" value="Ank"/>
    <property type="match status" value="1"/>
</dbReference>
<feature type="repeat" description="ANK" evidence="5">
    <location>
        <begin position="206"/>
        <end position="228"/>
    </location>
</feature>
<feature type="repeat" description="ANK" evidence="5">
    <location>
        <begin position="275"/>
        <end position="308"/>
    </location>
</feature>
<dbReference type="Pfam" id="PF13920">
    <property type="entry name" value="zf-C3HC4_3"/>
    <property type="match status" value="2"/>
</dbReference>
<protein>
    <submittedName>
        <fullName evidence="9">E3 ubiquitin-protein ligase MIB2-like</fullName>
    </submittedName>
</protein>
<gene>
    <name evidence="9" type="primary">LOC115225852</name>
</gene>
<dbReference type="Gene3D" id="1.25.40.20">
    <property type="entry name" value="Ankyrin repeat-containing domain"/>
    <property type="match status" value="3"/>
</dbReference>
<dbReference type="AlphaFoldDB" id="A0A7E6FUF8"/>
<dbReference type="InterPro" id="IPR002110">
    <property type="entry name" value="Ankyrin_rpt"/>
</dbReference>
<dbReference type="SMART" id="SM00248">
    <property type="entry name" value="ANK"/>
    <property type="match status" value="10"/>
</dbReference>
<dbReference type="CDD" id="cd16520">
    <property type="entry name" value="RING-HC_MIBs-like"/>
    <property type="match status" value="1"/>
</dbReference>
<dbReference type="RefSeq" id="XP_036370487.1">
    <property type="nucleotide sequence ID" value="XM_036514594.1"/>
</dbReference>
<evidence type="ECO:0000256" key="6">
    <source>
        <dbReference type="PROSITE-ProRule" id="PRU00175"/>
    </source>
</evidence>
<dbReference type="SMART" id="SM00184">
    <property type="entry name" value="RING"/>
    <property type="match status" value="2"/>
</dbReference>
<dbReference type="Pfam" id="PF12796">
    <property type="entry name" value="Ank_2"/>
    <property type="match status" value="3"/>
</dbReference>
<accession>A0A7E6FUF8</accession>
<dbReference type="InterPro" id="IPR050889">
    <property type="entry name" value="Dendritic_Spine_Reg/Scaffold"/>
</dbReference>
<feature type="repeat" description="ANK" evidence="5">
    <location>
        <begin position="241"/>
        <end position="274"/>
    </location>
</feature>
<dbReference type="Proteomes" id="UP000515154">
    <property type="component" value="Linkage group LG28"/>
</dbReference>
<dbReference type="KEGG" id="osn:115225852"/>
<keyword evidence="4 5" id="KW-0040">ANK repeat</keyword>
<keyword evidence="2 6" id="KW-0479">Metal-binding</keyword>